<dbReference type="InterPro" id="IPR004360">
    <property type="entry name" value="Glyas_Fos-R_dOase_dom"/>
</dbReference>
<dbReference type="InterPro" id="IPR037523">
    <property type="entry name" value="VOC_core"/>
</dbReference>
<sequence>MNRPFQAGEAVWVELCSSDPAASEEFYSALLGWTVRHERIGSSVYRMCSLAGRDVAGISDGLHGGPRGWITYFAVDDIDAAAEQAVTAGGELVTAPRHLPAAGSGATVVDPFGAVFGLYQGELRAGVEALNESGALCWNELDTGEPEQSIAYYQALFGFDTEVQSSPTSQPYTVLKLGEVAVAGVLRLDNDWPNLVPSTWITYFSVASLDDAISRVTELGGTPSVGPFESPHGKLQLIRDPEGHTVCLVELQSRLRPDNFSSAVTA</sequence>
<proteinExistence type="predicted"/>
<dbReference type="CDD" id="cd07247">
    <property type="entry name" value="SgaA_N_like"/>
    <property type="match status" value="2"/>
</dbReference>
<protein>
    <submittedName>
        <fullName evidence="2">VOC family protein</fullName>
    </submittedName>
</protein>
<evidence type="ECO:0000259" key="1">
    <source>
        <dbReference type="PROSITE" id="PS51819"/>
    </source>
</evidence>
<dbReference type="InterPro" id="IPR052164">
    <property type="entry name" value="Anthracycline_SecMetBiosynth"/>
</dbReference>
<dbReference type="Pfam" id="PF00903">
    <property type="entry name" value="Glyoxalase"/>
    <property type="match status" value="1"/>
</dbReference>
<keyword evidence="3" id="KW-1185">Reference proteome</keyword>
<dbReference type="Proteomes" id="UP000267128">
    <property type="component" value="Unassembled WGS sequence"/>
</dbReference>
<gene>
    <name evidence="2" type="ORF">EFK50_08875</name>
</gene>
<organism evidence="2 3">
    <name type="scientific">Nocardioides marmoriginsengisoli</name>
    <dbReference type="NCBI Taxonomy" id="661483"/>
    <lineage>
        <taxon>Bacteria</taxon>
        <taxon>Bacillati</taxon>
        <taxon>Actinomycetota</taxon>
        <taxon>Actinomycetes</taxon>
        <taxon>Propionibacteriales</taxon>
        <taxon>Nocardioidaceae</taxon>
        <taxon>Nocardioides</taxon>
    </lineage>
</organism>
<evidence type="ECO:0000313" key="3">
    <source>
        <dbReference type="Proteomes" id="UP000267128"/>
    </source>
</evidence>
<comment type="caution">
    <text evidence="2">The sequence shown here is derived from an EMBL/GenBank/DDBJ whole genome shotgun (WGS) entry which is preliminary data.</text>
</comment>
<dbReference type="SUPFAM" id="SSF54593">
    <property type="entry name" value="Glyoxalase/Bleomycin resistance protein/Dihydroxybiphenyl dioxygenase"/>
    <property type="match status" value="2"/>
</dbReference>
<accession>A0A3N0CEQ2</accession>
<dbReference type="PANTHER" id="PTHR33993">
    <property type="entry name" value="GLYOXALASE-RELATED"/>
    <property type="match status" value="1"/>
</dbReference>
<dbReference type="InterPro" id="IPR029068">
    <property type="entry name" value="Glyas_Bleomycin-R_OHBP_Dase"/>
</dbReference>
<evidence type="ECO:0000313" key="2">
    <source>
        <dbReference type="EMBL" id="RNL61934.1"/>
    </source>
</evidence>
<reference evidence="2 3" key="1">
    <citation type="submission" date="2018-11" db="EMBL/GenBank/DDBJ databases">
        <authorList>
            <person name="Li F."/>
        </authorList>
    </citation>
    <scope>NUCLEOTIDE SEQUENCE [LARGE SCALE GENOMIC DNA]</scope>
    <source>
        <strain evidence="2 3">Gsoil 097</strain>
    </source>
</reference>
<dbReference type="OrthoDB" id="9793039at2"/>
<dbReference type="Gene3D" id="3.10.180.10">
    <property type="entry name" value="2,3-Dihydroxybiphenyl 1,2-Dioxygenase, domain 1"/>
    <property type="match status" value="2"/>
</dbReference>
<feature type="domain" description="VOC" evidence="1">
    <location>
        <begin position="135"/>
        <end position="251"/>
    </location>
</feature>
<dbReference type="EMBL" id="RJSE01000007">
    <property type="protein sequence ID" value="RNL61934.1"/>
    <property type="molecule type" value="Genomic_DNA"/>
</dbReference>
<dbReference type="AlphaFoldDB" id="A0A3N0CEQ2"/>
<name>A0A3N0CEQ2_9ACTN</name>
<dbReference type="PANTHER" id="PTHR33993:SF14">
    <property type="entry name" value="GB|AAF24581.1"/>
    <property type="match status" value="1"/>
</dbReference>
<dbReference type="Pfam" id="PF18029">
    <property type="entry name" value="Glyoxalase_6"/>
    <property type="match status" value="1"/>
</dbReference>
<dbReference type="RefSeq" id="WP_123227229.1">
    <property type="nucleotide sequence ID" value="NZ_RJSE01000007.1"/>
</dbReference>
<dbReference type="PROSITE" id="PS51819">
    <property type="entry name" value="VOC"/>
    <property type="match status" value="2"/>
</dbReference>
<dbReference type="InterPro" id="IPR041581">
    <property type="entry name" value="Glyoxalase_6"/>
</dbReference>
<feature type="domain" description="VOC" evidence="1">
    <location>
        <begin position="9"/>
        <end position="121"/>
    </location>
</feature>